<evidence type="ECO:0000256" key="2">
    <source>
        <dbReference type="SAM" id="Phobius"/>
    </source>
</evidence>
<feature type="region of interest" description="Disordered" evidence="1">
    <location>
        <begin position="1"/>
        <end position="22"/>
    </location>
</feature>
<dbReference type="RefSeq" id="WP_073280047.1">
    <property type="nucleotide sequence ID" value="NZ_FRAC01000037.1"/>
</dbReference>
<keyword evidence="2" id="KW-1133">Transmembrane helix</keyword>
<reference evidence="3 4" key="1">
    <citation type="submission" date="2016-11" db="EMBL/GenBank/DDBJ databases">
        <authorList>
            <person name="Jaros S."/>
            <person name="Januszkiewicz K."/>
            <person name="Wedrychowicz H."/>
        </authorList>
    </citation>
    <scope>NUCLEOTIDE SEQUENCE [LARGE SCALE GENOMIC DNA]</scope>
    <source>
        <strain evidence="3 4">DSM 15929</strain>
    </source>
</reference>
<organism evidence="3 4">
    <name type="scientific">Anaerocolumna jejuensis DSM 15929</name>
    <dbReference type="NCBI Taxonomy" id="1121322"/>
    <lineage>
        <taxon>Bacteria</taxon>
        <taxon>Bacillati</taxon>
        <taxon>Bacillota</taxon>
        <taxon>Clostridia</taxon>
        <taxon>Lachnospirales</taxon>
        <taxon>Lachnospiraceae</taxon>
        <taxon>Anaerocolumna</taxon>
    </lineage>
</organism>
<feature type="transmembrane region" description="Helical" evidence="2">
    <location>
        <begin position="71"/>
        <end position="91"/>
    </location>
</feature>
<dbReference type="OrthoDB" id="2082451at2"/>
<dbReference type="STRING" id="1121322.SAMN02745136_05137"/>
<dbReference type="EMBL" id="FRAC01000037">
    <property type="protein sequence ID" value="SHL54784.1"/>
    <property type="molecule type" value="Genomic_DNA"/>
</dbReference>
<feature type="region of interest" description="Disordered" evidence="1">
    <location>
        <begin position="140"/>
        <end position="174"/>
    </location>
</feature>
<protein>
    <recommendedName>
        <fullName evidence="5">DUF4367 domain-containing protein</fullName>
    </recommendedName>
</protein>
<keyword evidence="4" id="KW-1185">Reference proteome</keyword>
<proteinExistence type="predicted"/>
<evidence type="ECO:0000256" key="1">
    <source>
        <dbReference type="SAM" id="MobiDB-lite"/>
    </source>
</evidence>
<sequence>MEKNITGKNPSPDRDDMELKGHLKASFERDNITVSEDLIQRTLLKIKETDGSDRDSEHTSGKTKNEKRFPAFRFAGAAAAILLLITAVWIYQNSMTGSKTNNGLVNDKMSYGIESAQSADPSLTADAKTERSADKKITAAEGAAGSAADQSAGAEEKSSSLTGQADEDAGTKSDMKITMKAPQVLSELYAIDTKDIQSFILQREKEKDRKMSIESAGKFYSLLTNYTVQTTDKKAPESYIYCFVITGKEKKAITFEFYQDSLVNVTDKRTEEGTITYAIDNGEELLSKLGNLIKE</sequence>
<accession>A0A1M7BIM6</accession>
<feature type="compositionally biased region" description="Low complexity" evidence="1">
    <location>
        <begin position="140"/>
        <end position="153"/>
    </location>
</feature>
<feature type="region of interest" description="Disordered" evidence="1">
    <location>
        <begin position="116"/>
        <end position="135"/>
    </location>
</feature>
<evidence type="ECO:0008006" key="5">
    <source>
        <dbReference type="Google" id="ProtNLM"/>
    </source>
</evidence>
<name>A0A1M7BIM6_9FIRM</name>
<dbReference type="AlphaFoldDB" id="A0A1M7BIM6"/>
<evidence type="ECO:0000313" key="3">
    <source>
        <dbReference type="EMBL" id="SHL54784.1"/>
    </source>
</evidence>
<keyword evidence="2" id="KW-0472">Membrane</keyword>
<dbReference type="Proteomes" id="UP000184386">
    <property type="component" value="Unassembled WGS sequence"/>
</dbReference>
<keyword evidence="2" id="KW-0812">Transmembrane</keyword>
<gene>
    <name evidence="3" type="ORF">SAMN02745136_05137</name>
</gene>
<evidence type="ECO:0000313" key="4">
    <source>
        <dbReference type="Proteomes" id="UP000184386"/>
    </source>
</evidence>